<dbReference type="AlphaFoldDB" id="A0A371GQ18"/>
<keyword evidence="2" id="KW-1185">Reference proteome</keyword>
<evidence type="ECO:0000313" key="1">
    <source>
        <dbReference type="EMBL" id="RDX92665.1"/>
    </source>
</evidence>
<sequence>MKHIAKDHSIFSIDIIDELVEEHMQIYTGSANFSDFVEIPDVKSRLNFVEDIFDSVNIFLIEDGLTRRKVDTTLLRKESNKDFIIVKIYVDDIIFCAIDEAFCKKFS</sequence>
<protein>
    <recommendedName>
        <fullName evidence="3">Reverse transcriptase Ty1/copia-type domain-containing protein</fullName>
    </recommendedName>
</protein>
<reference evidence="1" key="1">
    <citation type="submission" date="2018-05" db="EMBL/GenBank/DDBJ databases">
        <title>Draft genome of Mucuna pruriens seed.</title>
        <authorList>
            <person name="Nnadi N.E."/>
            <person name="Vos R."/>
            <person name="Hasami M.H."/>
            <person name="Devisetty U.K."/>
            <person name="Aguiy J.C."/>
        </authorList>
    </citation>
    <scope>NUCLEOTIDE SEQUENCE [LARGE SCALE GENOMIC DNA]</scope>
    <source>
        <strain evidence="1">JCA_2017</strain>
    </source>
</reference>
<comment type="caution">
    <text evidence="1">The sequence shown here is derived from an EMBL/GenBank/DDBJ whole genome shotgun (WGS) entry which is preliminary data.</text>
</comment>
<dbReference type="Proteomes" id="UP000257109">
    <property type="component" value="Unassembled WGS sequence"/>
</dbReference>
<organism evidence="1 2">
    <name type="scientific">Mucuna pruriens</name>
    <name type="common">Velvet bean</name>
    <name type="synonym">Dolichos pruriens</name>
    <dbReference type="NCBI Taxonomy" id="157652"/>
    <lineage>
        <taxon>Eukaryota</taxon>
        <taxon>Viridiplantae</taxon>
        <taxon>Streptophyta</taxon>
        <taxon>Embryophyta</taxon>
        <taxon>Tracheophyta</taxon>
        <taxon>Spermatophyta</taxon>
        <taxon>Magnoliopsida</taxon>
        <taxon>eudicotyledons</taxon>
        <taxon>Gunneridae</taxon>
        <taxon>Pentapetalae</taxon>
        <taxon>rosids</taxon>
        <taxon>fabids</taxon>
        <taxon>Fabales</taxon>
        <taxon>Fabaceae</taxon>
        <taxon>Papilionoideae</taxon>
        <taxon>50 kb inversion clade</taxon>
        <taxon>NPAAA clade</taxon>
        <taxon>indigoferoid/millettioid clade</taxon>
        <taxon>Phaseoleae</taxon>
        <taxon>Mucuna</taxon>
    </lineage>
</organism>
<evidence type="ECO:0008006" key="3">
    <source>
        <dbReference type="Google" id="ProtNLM"/>
    </source>
</evidence>
<evidence type="ECO:0000313" key="2">
    <source>
        <dbReference type="Proteomes" id="UP000257109"/>
    </source>
</evidence>
<proteinExistence type="predicted"/>
<dbReference type="EMBL" id="QJKJ01004812">
    <property type="protein sequence ID" value="RDX92665.1"/>
    <property type="molecule type" value="Genomic_DNA"/>
</dbReference>
<name>A0A371GQ18_MUCPR</name>
<accession>A0A371GQ18</accession>
<gene>
    <name evidence="1" type="ORF">CR513_25173</name>
</gene>
<feature type="non-terminal residue" evidence="1">
    <location>
        <position position="1"/>
    </location>
</feature>